<accession>A0A3B1BGF1</accession>
<dbReference type="EMBL" id="UOFX01000071">
    <property type="protein sequence ID" value="VAX10458.1"/>
    <property type="molecule type" value="Genomic_DNA"/>
</dbReference>
<evidence type="ECO:0000313" key="1">
    <source>
        <dbReference type="EMBL" id="VAX10458.1"/>
    </source>
</evidence>
<dbReference type="PANTHER" id="PTHR43861">
    <property type="entry name" value="TRANS-ACONITATE 2-METHYLTRANSFERASE-RELATED"/>
    <property type="match status" value="1"/>
</dbReference>
<dbReference type="Pfam" id="PF13489">
    <property type="entry name" value="Methyltransf_23"/>
    <property type="match status" value="1"/>
</dbReference>
<protein>
    <submittedName>
        <fullName evidence="1">Uncharacterized protein</fullName>
    </submittedName>
</protein>
<gene>
    <name evidence="1" type="ORF">MNBD_GAMMA26-214</name>
</gene>
<organism evidence="1">
    <name type="scientific">hydrothermal vent metagenome</name>
    <dbReference type="NCBI Taxonomy" id="652676"/>
    <lineage>
        <taxon>unclassified sequences</taxon>
        <taxon>metagenomes</taxon>
        <taxon>ecological metagenomes</taxon>
    </lineage>
</organism>
<dbReference type="SUPFAM" id="SSF53335">
    <property type="entry name" value="S-adenosyl-L-methionine-dependent methyltransferases"/>
    <property type="match status" value="1"/>
</dbReference>
<sequence>MEQNKCKICESQSLVAFAHTAKCSNCGVLLYYPYPADDSKLLSDGEGKNWPRERVLNWYSKSSFFNHTNFTNMLRFAMSEADKGKKLDILDYGGGGGGGQFALVCKSHFPEATVYITDISDESLLEEWSALNTQIPFKDFGKNETQFDYIFMNDVFEHVSDPLSVLKQLKGKLKQDGRVFIDTPKQFWIYPFTKLFSKSIYTKVLKGTVSTAHLQIWTKTSFELVVSESGLKICKYKETSEYTMPADFYMKNMGITNPIIRLAGKLFYGNAKFLAKNKIMCVLEHKSA</sequence>
<dbReference type="Gene3D" id="3.40.50.150">
    <property type="entry name" value="Vaccinia Virus protein VP39"/>
    <property type="match status" value="1"/>
</dbReference>
<reference evidence="1" key="1">
    <citation type="submission" date="2018-06" db="EMBL/GenBank/DDBJ databases">
        <authorList>
            <person name="Zhirakovskaya E."/>
        </authorList>
    </citation>
    <scope>NUCLEOTIDE SEQUENCE</scope>
</reference>
<name>A0A3B1BGF1_9ZZZZ</name>
<proteinExistence type="predicted"/>
<dbReference type="InterPro" id="IPR029063">
    <property type="entry name" value="SAM-dependent_MTases_sf"/>
</dbReference>
<dbReference type="AlphaFoldDB" id="A0A3B1BGF1"/>